<evidence type="ECO:0000256" key="2">
    <source>
        <dbReference type="SAM" id="MobiDB-lite"/>
    </source>
</evidence>
<keyword evidence="4" id="KW-1185">Reference proteome</keyword>
<feature type="region of interest" description="Disordered" evidence="2">
    <location>
        <begin position="21"/>
        <end position="46"/>
    </location>
</feature>
<evidence type="ECO:0000313" key="4">
    <source>
        <dbReference type="Proteomes" id="UP000797356"/>
    </source>
</evidence>
<reference evidence="3" key="2">
    <citation type="submission" date="2019-07" db="EMBL/GenBank/DDBJ databases">
        <authorList>
            <person name="Yang Y."/>
            <person name="Bocs S."/>
            <person name="Baudouin L."/>
        </authorList>
    </citation>
    <scope>NUCLEOTIDE SEQUENCE</scope>
    <source>
        <tissue evidence="3">Spear leaf of Hainan Tall coconut</tissue>
    </source>
</reference>
<dbReference type="EMBL" id="CM017880">
    <property type="protein sequence ID" value="KAG1360789.1"/>
    <property type="molecule type" value="Genomic_DNA"/>
</dbReference>
<keyword evidence="1" id="KW-0175">Coiled coil</keyword>
<dbReference type="Proteomes" id="UP000797356">
    <property type="component" value="Chromosome 9"/>
</dbReference>
<comment type="caution">
    <text evidence="3">The sequence shown here is derived from an EMBL/GenBank/DDBJ whole genome shotgun (WGS) entry which is preliminary data.</text>
</comment>
<name>A0A8K0IJV8_COCNU</name>
<proteinExistence type="predicted"/>
<evidence type="ECO:0000313" key="3">
    <source>
        <dbReference type="EMBL" id="KAG1360789.1"/>
    </source>
</evidence>
<gene>
    <name evidence="3" type="ORF">COCNU_09G002520</name>
</gene>
<reference evidence="3" key="1">
    <citation type="journal article" date="2017" name="Gigascience">
        <title>The genome draft of coconut (Cocos nucifera).</title>
        <authorList>
            <person name="Xiao Y."/>
            <person name="Xu P."/>
            <person name="Fan H."/>
            <person name="Baudouin L."/>
            <person name="Xia W."/>
            <person name="Bocs S."/>
            <person name="Xu J."/>
            <person name="Li Q."/>
            <person name="Guo A."/>
            <person name="Zhou L."/>
            <person name="Li J."/>
            <person name="Wu Y."/>
            <person name="Ma Z."/>
            <person name="Armero A."/>
            <person name="Issali A.E."/>
            <person name="Liu N."/>
            <person name="Peng M."/>
            <person name="Yang Y."/>
        </authorList>
    </citation>
    <scope>NUCLEOTIDE SEQUENCE</scope>
    <source>
        <tissue evidence="3">Spear leaf of Hainan Tall coconut</tissue>
    </source>
</reference>
<organism evidence="3 4">
    <name type="scientific">Cocos nucifera</name>
    <name type="common">Coconut palm</name>
    <dbReference type="NCBI Taxonomy" id="13894"/>
    <lineage>
        <taxon>Eukaryota</taxon>
        <taxon>Viridiplantae</taxon>
        <taxon>Streptophyta</taxon>
        <taxon>Embryophyta</taxon>
        <taxon>Tracheophyta</taxon>
        <taxon>Spermatophyta</taxon>
        <taxon>Magnoliopsida</taxon>
        <taxon>Liliopsida</taxon>
        <taxon>Arecaceae</taxon>
        <taxon>Arecoideae</taxon>
        <taxon>Cocoseae</taxon>
        <taxon>Attaleinae</taxon>
        <taxon>Cocos</taxon>
    </lineage>
</organism>
<accession>A0A8K0IJV8</accession>
<evidence type="ECO:0000256" key="1">
    <source>
        <dbReference type="SAM" id="Coils"/>
    </source>
</evidence>
<feature type="coiled-coil region" evidence="1">
    <location>
        <begin position="113"/>
        <end position="144"/>
    </location>
</feature>
<protein>
    <submittedName>
        <fullName evidence="3">Uncharacterized protein</fullName>
    </submittedName>
</protein>
<sequence>MLESIRLSFKKNRLSSILEGRPSKKKMTQTLPHAAPSRSVRTSSTNSIDIDGSQVIVALPLRFHGFGLPSQLMHNIAHLSEVVIGFNARSELLAIKEWIVQLKGFLVVKYKLIERQQKRIIELEEKLQLKQAEAEEKLKSLEARGKANKVKIIAKAKVKAIKEYKALGEFKVEIIEGSSVAYGYGFDACKA</sequence>
<dbReference type="AlphaFoldDB" id="A0A8K0IJV8"/>